<organism evidence="1 2">
    <name type="scientific">Sphingobium tyrosinilyticum</name>
    <dbReference type="NCBI Taxonomy" id="2715436"/>
    <lineage>
        <taxon>Bacteria</taxon>
        <taxon>Pseudomonadati</taxon>
        <taxon>Pseudomonadota</taxon>
        <taxon>Alphaproteobacteria</taxon>
        <taxon>Sphingomonadales</taxon>
        <taxon>Sphingomonadaceae</taxon>
        <taxon>Sphingobium</taxon>
    </lineage>
</organism>
<sequence length="136" mass="15430">MTVTTLAGRLATSFGNPDAIERLLAPNARWSLPAALPFPHPMEGRDLIIGTMRKIWSEIYRPDVAVQILDEIGDDRVSSVRFDYRAFSLDKQGWYANNFTLFARGGPEGATEVFELFDTVRTLDFFRGEPTRWKGM</sequence>
<dbReference type="SUPFAM" id="SSF54427">
    <property type="entry name" value="NTF2-like"/>
    <property type="match status" value="1"/>
</dbReference>
<comment type="caution">
    <text evidence="1">The sequence shown here is derived from an EMBL/GenBank/DDBJ whole genome shotgun (WGS) entry which is preliminary data.</text>
</comment>
<dbReference type="EMBL" id="JBHSFZ010000058">
    <property type="protein sequence ID" value="MFC4595805.1"/>
    <property type="molecule type" value="Genomic_DNA"/>
</dbReference>
<reference evidence="2" key="1">
    <citation type="journal article" date="2019" name="Int. J. Syst. Evol. Microbiol.">
        <title>The Global Catalogue of Microorganisms (GCM) 10K type strain sequencing project: providing services to taxonomists for standard genome sequencing and annotation.</title>
        <authorList>
            <consortium name="The Broad Institute Genomics Platform"/>
            <consortium name="The Broad Institute Genome Sequencing Center for Infectious Disease"/>
            <person name="Wu L."/>
            <person name="Ma J."/>
        </authorList>
    </citation>
    <scope>NUCLEOTIDE SEQUENCE [LARGE SCALE GENOMIC DNA]</scope>
    <source>
        <strain evidence="2">NBRC 103632</strain>
    </source>
</reference>
<proteinExistence type="predicted"/>
<dbReference type="Gene3D" id="3.10.450.50">
    <property type="match status" value="1"/>
</dbReference>
<name>A0ABV9F4S1_9SPHN</name>
<evidence type="ECO:0000313" key="2">
    <source>
        <dbReference type="Proteomes" id="UP001595957"/>
    </source>
</evidence>
<dbReference type="InterPro" id="IPR032710">
    <property type="entry name" value="NTF2-like_dom_sf"/>
</dbReference>
<keyword evidence="2" id="KW-1185">Reference proteome</keyword>
<protein>
    <recommendedName>
        <fullName evidence="3">Nuclear transport factor 2 family protein</fullName>
    </recommendedName>
</protein>
<gene>
    <name evidence="1" type="ORF">ACFO3E_16715</name>
</gene>
<evidence type="ECO:0000313" key="1">
    <source>
        <dbReference type="EMBL" id="MFC4595805.1"/>
    </source>
</evidence>
<evidence type="ECO:0008006" key="3">
    <source>
        <dbReference type="Google" id="ProtNLM"/>
    </source>
</evidence>
<dbReference type="RefSeq" id="WP_380806452.1">
    <property type="nucleotide sequence ID" value="NZ_JBHSFZ010000058.1"/>
</dbReference>
<accession>A0ABV9F4S1</accession>
<dbReference type="Proteomes" id="UP001595957">
    <property type="component" value="Unassembled WGS sequence"/>
</dbReference>